<dbReference type="SUPFAM" id="SSF53613">
    <property type="entry name" value="Ribokinase-like"/>
    <property type="match status" value="1"/>
</dbReference>
<accession>A0A9D5BWH4</accession>
<dbReference type="InterPro" id="IPR029056">
    <property type="entry name" value="Ribokinase-like"/>
</dbReference>
<keyword evidence="2" id="KW-1185">Reference proteome</keyword>
<comment type="caution">
    <text evidence="1">The sequence shown here is derived from an EMBL/GenBank/DDBJ whole genome shotgun (WGS) entry which is preliminary data.</text>
</comment>
<sequence>MLTGSISNGTRRDCQCSQQSVIKCRHSHVNPQWSPPEFASALGGSPSNVAISNVNPGGQTAFMGKIGDDDFGKVNDVVLRMNLERFQTCAMDVGGSFVN</sequence>
<dbReference type="Gene3D" id="3.40.1190.30">
    <property type="match status" value="1"/>
</dbReference>
<reference evidence="1" key="1">
    <citation type="submission" date="2021-03" db="EMBL/GenBank/DDBJ databases">
        <authorList>
            <person name="Li Z."/>
            <person name="Yang C."/>
        </authorList>
    </citation>
    <scope>NUCLEOTIDE SEQUENCE</scope>
    <source>
        <strain evidence="1">Dzin_1.0</strain>
        <tissue evidence="1">Leaf</tissue>
    </source>
</reference>
<dbReference type="PROSITE" id="PS00583">
    <property type="entry name" value="PFKB_KINASES_1"/>
    <property type="match status" value="1"/>
</dbReference>
<gene>
    <name evidence="1" type="ORF">J5N97_029866</name>
</gene>
<proteinExistence type="predicted"/>
<organism evidence="1 2">
    <name type="scientific">Dioscorea zingiberensis</name>
    <dbReference type="NCBI Taxonomy" id="325984"/>
    <lineage>
        <taxon>Eukaryota</taxon>
        <taxon>Viridiplantae</taxon>
        <taxon>Streptophyta</taxon>
        <taxon>Embryophyta</taxon>
        <taxon>Tracheophyta</taxon>
        <taxon>Spermatophyta</taxon>
        <taxon>Magnoliopsida</taxon>
        <taxon>Liliopsida</taxon>
        <taxon>Dioscoreales</taxon>
        <taxon>Dioscoreaceae</taxon>
        <taxon>Dioscorea</taxon>
    </lineage>
</organism>
<dbReference type="GO" id="GO:0016301">
    <property type="term" value="F:kinase activity"/>
    <property type="evidence" value="ECO:0007669"/>
    <property type="project" value="InterPro"/>
</dbReference>
<evidence type="ECO:0000313" key="2">
    <source>
        <dbReference type="Proteomes" id="UP001085076"/>
    </source>
</evidence>
<reference evidence="1" key="2">
    <citation type="journal article" date="2022" name="Hortic Res">
        <title>The genome of Dioscorea zingiberensis sheds light on the biosynthesis, origin and evolution of the medicinally important diosgenin saponins.</title>
        <authorList>
            <person name="Li Y."/>
            <person name="Tan C."/>
            <person name="Li Z."/>
            <person name="Guo J."/>
            <person name="Li S."/>
            <person name="Chen X."/>
            <person name="Wang C."/>
            <person name="Dai X."/>
            <person name="Yang H."/>
            <person name="Song W."/>
            <person name="Hou L."/>
            <person name="Xu J."/>
            <person name="Tong Z."/>
            <person name="Xu A."/>
            <person name="Yuan X."/>
            <person name="Wang W."/>
            <person name="Yang Q."/>
            <person name="Chen L."/>
            <person name="Sun Z."/>
            <person name="Wang K."/>
            <person name="Pan B."/>
            <person name="Chen J."/>
            <person name="Bao Y."/>
            <person name="Liu F."/>
            <person name="Qi X."/>
            <person name="Gang D.R."/>
            <person name="Wen J."/>
            <person name="Li J."/>
        </authorList>
    </citation>
    <scope>NUCLEOTIDE SEQUENCE</scope>
    <source>
        <strain evidence="1">Dzin_1.0</strain>
    </source>
</reference>
<evidence type="ECO:0000313" key="1">
    <source>
        <dbReference type="EMBL" id="KAJ0962038.1"/>
    </source>
</evidence>
<dbReference type="OrthoDB" id="1933786at2759"/>
<dbReference type="InterPro" id="IPR002173">
    <property type="entry name" value="Carboh/pur_kinase_PfkB_CS"/>
</dbReference>
<dbReference type="EMBL" id="JAGGNH010000010">
    <property type="protein sequence ID" value="KAJ0962038.1"/>
    <property type="molecule type" value="Genomic_DNA"/>
</dbReference>
<dbReference type="AlphaFoldDB" id="A0A9D5BWH4"/>
<name>A0A9D5BWH4_9LILI</name>
<dbReference type="Proteomes" id="UP001085076">
    <property type="component" value="Miscellaneous, Linkage group lg10"/>
</dbReference>
<protein>
    <submittedName>
        <fullName evidence="1">Uncharacterized protein</fullName>
    </submittedName>
</protein>